<proteinExistence type="predicted"/>
<feature type="region of interest" description="Disordered" evidence="1">
    <location>
        <begin position="1"/>
        <end position="33"/>
    </location>
</feature>
<keyword evidence="2" id="KW-1133">Transmembrane helix</keyword>
<feature type="domain" description="SH3b" evidence="3">
    <location>
        <begin position="366"/>
        <end position="431"/>
    </location>
</feature>
<dbReference type="Pfam" id="PF08239">
    <property type="entry name" value="SH3_3"/>
    <property type="match status" value="1"/>
</dbReference>
<dbReference type="InterPro" id="IPR003646">
    <property type="entry name" value="SH3-like_bac-type"/>
</dbReference>
<keyword evidence="2" id="KW-0472">Membrane</keyword>
<dbReference type="EMBL" id="JAAAMG010000008">
    <property type="protein sequence ID" value="NDW05019.1"/>
    <property type="molecule type" value="Genomic_DNA"/>
</dbReference>
<reference evidence="4 5" key="1">
    <citation type="submission" date="2020-01" db="EMBL/GenBank/DDBJ databases">
        <title>Jiella pacifica sp. nov.</title>
        <authorList>
            <person name="Xue Z."/>
            <person name="Zhu S."/>
            <person name="Chen J."/>
            <person name="Yang J."/>
        </authorList>
    </citation>
    <scope>NUCLEOTIDE SEQUENCE [LARGE SCALE GENOMIC DNA]</scope>
    <source>
        <strain evidence="4 5">40Bstr34</strain>
    </source>
</reference>
<dbReference type="RefSeq" id="WP_163463277.1">
    <property type="nucleotide sequence ID" value="NZ_JAAAMG010000008.1"/>
</dbReference>
<organism evidence="4 5">
    <name type="scientific">Jiella pacifica</name>
    <dbReference type="NCBI Taxonomy" id="2696469"/>
    <lineage>
        <taxon>Bacteria</taxon>
        <taxon>Pseudomonadati</taxon>
        <taxon>Pseudomonadota</taxon>
        <taxon>Alphaproteobacteria</taxon>
        <taxon>Hyphomicrobiales</taxon>
        <taxon>Aurantimonadaceae</taxon>
        <taxon>Jiella</taxon>
    </lineage>
</organism>
<accession>A0A6N9T5F0</accession>
<dbReference type="SMART" id="SM00287">
    <property type="entry name" value="SH3b"/>
    <property type="match status" value="1"/>
</dbReference>
<evidence type="ECO:0000313" key="5">
    <source>
        <dbReference type="Proteomes" id="UP000469011"/>
    </source>
</evidence>
<keyword evidence="5" id="KW-1185">Reference proteome</keyword>
<keyword evidence="2" id="KW-0812">Transmembrane</keyword>
<feature type="region of interest" description="Disordered" evidence="1">
    <location>
        <begin position="277"/>
        <end position="311"/>
    </location>
</feature>
<feature type="region of interest" description="Disordered" evidence="1">
    <location>
        <begin position="333"/>
        <end position="372"/>
    </location>
</feature>
<sequence>METGDRPSRDGDGISDDGYRRKGERPSEEAIRSRLIDRRKAFDEAEAGRTLANRFRQQMRAGGSSVSWSRRALAPARTVSRLAAGLRNRPIIAFVLAASMSAVILVPLALSSYAPLPGEMPLPAATPSAPSTIAMQDEPSPPSVAASSSPQADLEPTETTDVRAPIAPRAPDGSMFETLESEEAAAIGAPSDRPDGAEQNATIAKSGETGSSPATDPNLLETASLRKVAPALPERAADGTGGAADPAGATRIDPVAAALALRLPEDVSGIVAAAPTTLDPATTGSISSAAAPTAPSHDATADAPGTALPGIETAGPAKSFITVSPSILIATSDEGGPASVSPSAAGVVETPSATDGANADPAATGTPEAVTKGRATASVNLRAEPTNEGRIVAVLSKDEAVTVVSCQGWCEVQTASGQKGYVYEKFITRGSEG</sequence>
<evidence type="ECO:0000256" key="1">
    <source>
        <dbReference type="SAM" id="MobiDB-lite"/>
    </source>
</evidence>
<feature type="region of interest" description="Disordered" evidence="1">
    <location>
        <begin position="125"/>
        <end position="173"/>
    </location>
</feature>
<protein>
    <submittedName>
        <fullName evidence="4">SH3 domain-containing protein</fullName>
    </submittedName>
</protein>
<dbReference type="PROSITE" id="PS51781">
    <property type="entry name" value="SH3B"/>
    <property type="match status" value="1"/>
</dbReference>
<feature type="compositionally biased region" description="Polar residues" evidence="1">
    <location>
        <begin position="199"/>
        <end position="215"/>
    </location>
</feature>
<dbReference type="Gene3D" id="2.30.30.40">
    <property type="entry name" value="SH3 Domains"/>
    <property type="match status" value="1"/>
</dbReference>
<feature type="compositionally biased region" description="Low complexity" evidence="1">
    <location>
        <begin position="277"/>
        <end position="304"/>
    </location>
</feature>
<evidence type="ECO:0000313" key="4">
    <source>
        <dbReference type="EMBL" id="NDW05019.1"/>
    </source>
</evidence>
<comment type="caution">
    <text evidence="4">The sequence shown here is derived from an EMBL/GenBank/DDBJ whole genome shotgun (WGS) entry which is preliminary data.</text>
</comment>
<gene>
    <name evidence="4" type="ORF">GTK09_11310</name>
</gene>
<dbReference type="Proteomes" id="UP000469011">
    <property type="component" value="Unassembled WGS sequence"/>
</dbReference>
<feature type="region of interest" description="Disordered" evidence="1">
    <location>
        <begin position="187"/>
        <end position="218"/>
    </location>
</feature>
<feature type="transmembrane region" description="Helical" evidence="2">
    <location>
        <begin position="91"/>
        <end position="110"/>
    </location>
</feature>
<dbReference type="AlphaFoldDB" id="A0A6N9T5F0"/>
<evidence type="ECO:0000256" key="2">
    <source>
        <dbReference type="SAM" id="Phobius"/>
    </source>
</evidence>
<evidence type="ECO:0000259" key="3">
    <source>
        <dbReference type="PROSITE" id="PS51781"/>
    </source>
</evidence>
<name>A0A6N9T5F0_9HYPH</name>